<feature type="compositionally biased region" description="Basic and acidic residues" evidence="1">
    <location>
        <begin position="19"/>
        <end position="46"/>
    </location>
</feature>
<dbReference type="AlphaFoldDB" id="A0A8T3AHG4"/>
<reference evidence="2" key="1">
    <citation type="journal article" date="2022" name="Front. Genet.">
        <title>Chromosome-Scale Assembly of the Dendrobium nobile Genome Provides Insights Into the Molecular Mechanism of the Biosynthesis of the Medicinal Active Ingredient of Dendrobium.</title>
        <authorList>
            <person name="Xu Q."/>
            <person name="Niu S.-C."/>
            <person name="Li K.-L."/>
            <person name="Zheng P.-J."/>
            <person name="Zhang X.-J."/>
            <person name="Jia Y."/>
            <person name="Liu Y."/>
            <person name="Niu Y.-X."/>
            <person name="Yu L.-H."/>
            <person name="Chen D.-F."/>
            <person name="Zhang G.-Q."/>
        </authorList>
    </citation>
    <scope>NUCLEOTIDE SEQUENCE</scope>
    <source>
        <tissue evidence="2">Leaf</tissue>
    </source>
</reference>
<feature type="compositionally biased region" description="Basic residues" evidence="1">
    <location>
        <begin position="1"/>
        <end position="12"/>
    </location>
</feature>
<dbReference type="PANTHER" id="PTHR34117">
    <property type="entry name" value="STYLE CELL-CYCLE INHIBITOR 1"/>
    <property type="match status" value="1"/>
</dbReference>
<evidence type="ECO:0000313" key="3">
    <source>
        <dbReference type="Proteomes" id="UP000829196"/>
    </source>
</evidence>
<dbReference type="Proteomes" id="UP000829196">
    <property type="component" value="Unassembled WGS sequence"/>
</dbReference>
<keyword evidence="3" id="KW-1185">Reference proteome</keyword>
<organism evidence="2 3">
    <name type="scientific">Dendrobium nobile</name>
    <name type="common">Orchid</name>
    <dbReference type="NCBI Taxonomy" id="94219"/>
    <lineage>
        <taxon>Eukaryota</taxon>
        <taxon>Viridiplantae</taxon>
        <taxon>Streptophyta</taxon>
        <taxon>Embryophyta</taxon>
        <taxon>Tracheophyta</taxon>
        <taxon>Spermatophyta</taxon>
        <taxon>Magnoliopsida</taxon>
        <taxon>Liliopsida</taxon>
        <taxon>Asparagales</taxon>
        <taxon>Orchidaceae</taxon>
        <taxon>Epidendroideae</taxon>
        <taxon>Malaxideae</taxon>
        <taxon>Dendrobiinae</taxon>
        <taxon>Dendrobium</taxon>
    </lineage>
</organism>
<accession>A0A8T3AHG4</accession>
<dbReference type="OrthoDB" id="2139939at2759"/>
<proteinExistence type="predicted"/>
<name>A0A8T3AHG4_DENNO</name>
<feature type="compositionally biased region" description="Basic residues" evidence="1">
    <location>
        <begin position="71"/>
        <end position="80"/>
    </location>
</feature>
<feature type="compositionally biased region" description="Basic and acidic residues" evidence="1">
    <location>
        <begin position="55"/>
        <end position="70"/>
    </location>
</feature>
<protein>
    <submittedName>
        <fullName evidence="2">Uncharacterized protein</fullName>
    </submittedName>
</protein>
<evidence type="ECO:0000313" key="2">
    <source>
        <dbReference type="EMBL" id="KAI0495608.1"/>
    </source>
</evidence>
<comment type="caution">
    <text evidence="2">The sequence shown here is derived from an EMBL/GenBank/DDBJ whole genome shotgun (WGS) entry which is preliminary data.</text>
</comment>
<dbReference type="EMBL" id="JAGYWB010000016">
    <property type="protein sequence ID" value="KAI0495608.1"/>
    <property type="molecule type" value="Genomic_DNA"/>
</dbReference>
<dbReference type="PANTHER" id="PTHR34117:SF1">
    <property type="entry name" value="STYLE CELL-CYCLE INHIBITOR 1"/>
    <property type="match status" value="1"/>
</dbReference>
<gene>
    <name evidence="2" type="ORF">KFK09_021910</name>
</gene>
<sequence>MGSERKSRKRRSSLSPSIDDDKDRARKFKKRDDEKEKKTRKEEDKERKKRRRDKKSLEHSDSREGKEGKTRERHKHRKKRADKEGFKELSDEDYFSKNNEFSTWLKEERGIYFSDLSSEAARDLFSSFIKAWNKQKLQPWYYEGIASAPRTAHNWKIKHDK</sequence>
<dbReference type="InterPro" id="IPR044688">
    <property type="entry name" value="SCI-1-like"/>
</dbReference>
<evidence type="ECO:0000256" key="1">
    <source>
        <dbReference type="SAM" id="MobiDB-lite"/>
    </source>
</evidence>
<feature type="region of interest" description="Disordered" evidence="1">
    <location>
        <begin position="1"/>
        <end position="84"/>
    </location>
</feature>